<keyword evidence="3" id="KW-0472">Membrane</keyword>
<dbReference type="Gene3D" id="1.10.357.10">
    <property type="entry name" value="Tetracycline Repressor, domain 2"/>
    <property type="match status" value="1"/>
</dbReference>
<reference evidence="5" key="1">
    <citation type="journal article" date="2020" name="mSystems">
        <title>Genome- and Community-Level Interaction Insights into Carbon Utilization and Element Cycling Functions of Hydrothermarchaeota in Hydrothermal Sediment.</title>
        <authorList>
            <person name="Zhou Z."/>
            <person name="Liu Y."/>
            <person name="Xu W."/>
            <person name="Pan J."/>
            <person name="Luo Z.H."/>
            <person name="Li M."/>
        </authorList>
    </citation>
    <scope>NUCLEOTIDE SEQUENCE [LARGE SCALE GENOMIC DNA]</scope>
    <source>
        <strain evidence="5">HyVt-456</strain>
    </source>
</reference>
<keyword evidence="3" id="KW-0812">Transmembrane</keyword>
<dbReference type="InterPro" id="IPR036271">
    <property type="entry name" value="Tet_transcr_reg_TetR-rel_C_sf"/>
</dbReference>
<feature type="transmembrane region" description="Helical" evidence="3">
    <location>
        <begin position="153"/>
        <end position="170"/>
    </location>
</feature>
<dbReference type="Pfam" id="PF00440">
    <property type="entry name" value="TetR_N"/>
    <property type="match status" value="1"/>
</dbReference>
<dbReference type="SUPFAM" id="SSF46689">
    <property type="entry name" value="Homeodomain-like"/>
    <property type="match status" value="1"/>
</dbReference>
<dbReference type="InterPro" id="IPR009057">
    <property type="entry name" value="Homeodomain-like_sf"/>
</dbReference>
<evidence type="ECO:0000259" key="4">
    <source>
        <dbReference type="PROSITE" id="PS50977"/>
    </source>
</evidence>
<keyword evidence="3" id="KW-1133">Transmembrane helix</keyword>
<sequence>MGKNKISTEEKIFRAAMTVFIDKGRHGARMQEIADRAEINKAMLHYYFRNKDQLYIHVFETVFQKIFGSLHHVFEQDMPFPVALRLFIDGYIDLLKGNPKIPAFIMRELNEGAEILRELVPGLIKADKFLLPGLFIRRAGEAMERNEIRRVDPLQLLMTVIGAGVYFFLAEPMVSGIMEMTGHYDRERFLQERKKHIYDIVFNGIKP</sequence>
<comment type="caution">
    <text evidence="5">The sequence shown here is derived from an EMBL/GenBank/DDBJ whole genome shotgun (WGS) entry which is preliminary data.</text>
</comment>
<gene>
    <name evidence="5" type="ORF">ENJ10_10635</name>
</gene>
<dbReference type="GO" id="GO:0003677">
    <property type="term" value="F:DNA binding"/>
    <property type="evidence" value="ECO:0007669"/>
    <property type="project" value="UniProtKB-UniRule"/>
</dbReference>
<dbReference type="InterPro" id="IPR001647">
    <property type="entry name" value="HTH_TetR"/>
</dbReference>
<feature type="domain" description="HTH tetR-type" evidence="4">
    <location>
        <begin position="6"/>
        <end position="66"/>
    </location>
</feature>
<dbReference type="PROSITE" id="PS50977">
    <property type="entry name" value="HTH_TETR_2"/>
    <property type="match status" value="1"/>
</dbReference>
<organism evidence="5">
    <name type="scientific">Caldithrix abyssi</name>
    <dbReference type="NCBI Taxonomy" id="187145"/>
    <lineage>
        <taxon>Bacteria</taxon>
        <taxon>Pseudomonadati</taxon>
        <taxon>Calditrichota</taxon>
        <taxon>Calditrichia</taxon>
        <taxon>Calditrichales</taxon>
        <taxon>Calditrichaceae</taxon>
        <taxon>Caldithrix</taxon>
    </lineage>
</organism>
<evidence type="ECO:0000256" key="2">
    <source>
        <dbReference type="PROSITE-ProRule" id="PRU00335"/>
    </source>
</evidence>
<keyword evidence="1 2" id="KW-0238">DNA-binding</keyword>
<dbReference type="PRINTS" id="PR00455">
    <property type="entry name" value="HTHTETR"/>
</dbReference>
<feature type="DNA-binding region" description="H-T-H motif" evidence="2">
    <location>
        <begin position="29"/>
        <end position="48"/>
    </location>
</feature>
<dbReference type="AlphaFoldDB" id="A0A7V1LN79"/>
<accession>A0A7V1LN79</accession>
<evidence type="ECO:0000256" key="3">
    <source>
        <dbReference type="SAM" id="Phobius"/>
    </source>
</evidence>
<evidence type="ECO:0000256" key="1">
    <source>
        <dbReference type="ARBA" id="ARBA00023125"/>
    </source>
</evidence>
<dbReference type="PANTHER" id="PTHR30328">
    <property type="entry name" value="TRANSCRIPTIONAL REPRESSOR"/>
    <property type="match status" value="1"/>
</dbReference>
<dbReference type="SUPFAM" id="SSF48498">
    <property type="entry name" value="Tetracyclin repressor-like, C-terminal domain"/>
    <property type="match status" value="1"/>
</dbReference>
<dbReference type="PANTHER" id="PTHR30328:SF54">
    <property type="entry name" value="HTH-TYPE TRANSCRIPTIONAL REPRESSOR SCO4008"/>
    <property type="match status" value="1"/>
</dbReference>
<dbReference type="EMBL" id="DRLD01000294">
    <property type="protein sequence ID" value="HED11134.1"/>
    <property type="molecule type" value="Genomic_DNA"/>
</dbReference>
<dbReference type="InterPro" id="IPR050109">
    <property type="entry name" value="HTH-type_TetR-like_transc_reg"/>
</dbReference>
<protein>
    <submittedName>
        <fullName evidence="5">TetR/AcrR family transcriptional regulator</fullName>
    </submittedName>
</protein>
<proteinExistence type="predicted"/>
<evidence type="ECO:0000313" key="5">
    <source>
        <dbReference type="EMBL" id="HED11134.1"/>
    </source>
</evidence>
<dbReference type="Proteomes" id="UP000886005">
    <property type="component" value="Unassembled WGS sequence"/>
</dbReference>
<name>A0A7V1LN79_CALAY</name>